<accession>A0ABV9NZ36</accession>
<feature type="region of interest" description="Disordered" evidence="9">
    <location>
        <begin position="598"/>
        <end position="619"/>
    </location>
</feature>
<dbReference type="Pfam" id="PF07730">
    <property type="entry name" value="HisKA_3"/>
    <property type="match status" value="1"/>
</dbReference>
<dbReference type="PANTHER" id="PTHR24421">
    <property type="entry name" value="NITRATE/NITRITE SENSOR PROTEIN NARX-RELATED"/>
    <property type="match status" value="1"/>
</dbReference>
<dbReference type="Pfam" id="PF02518">
    <property type="entry name" value="HATPase_c"/>
    <property type="match status" value="1"/>
</dbReference>
<evidence type="ECO:0000256" key="10">
    <source>
        <dbReference type="SAM" id="Phobius"/>
    </source>
</evidence>
<dbReference type="InterPro" id="IPR050482">
    <property type="entry name" value="Sensor_HK_TwoCompSys"/>
</dbReference>
<dbReference type="EMBL" id="JBHSGK010000020">
    <property type="protein sequence ID" value="MFC4737935.1"/>
    <property type="molecule type" value="Genomic_DNA"/>
</dbReference>
<evidence type="ECO:0000256" key="3">
    <source>
        <dbReference type="ARBA" id="ARBA00022553"/>
    </source>
</evidence>
<feature type="transmembrane region" description="Helical" evidence="10">
    <location>
        <begin position="12"/>
        <end position="32"/>
    </location>
</feature>
<dbReference type="SUPFAM" id="SSF55874">
    <property type="entry name" value="ATPase domain of HSP90 chaperone/DNA topoisomerase II/histidine kinase"/>
    <property type="match status" value="1"/>
</dbReference>
<feature type="compositionally biased region" description="Acidic residues" evidence="9">
    <location>
        <begin position="601"/>
        <end position="610"/>
    </location>
</feature>
<protein>
    <recommendedName>
        <fullName evidence="2">histidine kinase</fullName>
        <ecNumber evidence="2">2.7.13.3</ecNumber>
    </recommendedName>
</protein>
<evidence type="ECO:0000256" key="1">
    <source>
        <dbReference type="ARBA" id="ARBA00000085"/>
    </source>
</evidence>
<evidence type="ECO:0000256" key="6">
    <source>
        <dbReference type="ARBA" id="ARBA00022777"/>
    </source>
</evidence>
<dbReference type="InterPro" id="IPR003594">
    <property type="entry name" value="HATPase_dom"/>
</dbReference>
<evidence type="ECO:0000256" key="7">
    <source>
        <dbReference type="ARBA" id="ARBA00022840"/>
    </source>
</evidence>
<proteinExistence type="predicted"/>
<evidence type="ECO:0000256" key="4">
    <source>
        <dbReference type="ARBA" id="ARBA00022679"/>
    </source>
</evidence>
<comment type="caution">
    <text evidence="12">The sequence shown here is derived from an EMBL/GenBank/DDBJ whole genome shotgun (WGS) entry which is preliminary data.</text>
</comment>
<keyword evidence="10" id="KW-0472">Membrane</keyword>
<keyword evidence="7" id="KW-0067">ATP-binding</keyword>
<dbReference type="Gene3D" id="3.30.565.10">
    <property type="entry name" value="Histidine kinase-like ATPase, C-terminal domain"/>
    <property type="match status" value="1"/>
</dbReference>
<dbReference type="InterPro" id="IPR005467">
    <property type="entry name" value="His_kinase_dom"/>
</dbReference>
<keyword evidence="13" id="KW-1185">Reference proteome</keyword>
<keyword evidence="10" id="KW-1133">Transmembrane helix</keyword>
<evidence type="ECO:0000256" key="5">
    <source>
        <dbReference type="ARBA" id="ARBA00022741"/>
    </source>
</evidence>
<keyword evidence="4" id="KW-0808">Transferase</keyword>
<evidence type="ECO:0000313" key="13">
    <source>
        <dbReference type="Proteomes" id="UP001595896"/>
    </source>
</evidence>
<dbReference type="PANTHER" id="PTHR24421:SF10">
    <property type="entry name" value="NITRATE_NITRITE SENSOR PROTEIN NARQ"/>
    <property type="match status" value="1"/>
</dbReference>
<feature type="transmembrane region" description="Helical" evidence="10">
    <location>
        <begin position="136"/>
        <end position="159"/>
    </location>
</feature>
<dbReference type="GO" id="GO:0016301">
    <property type="term" value="F:kinase activity"/>
    <property type="evidence" value="ECO:0007669"/>
    <property type="project" value="UniProtKB-KW"/>
</dbReference>
<feature type="transmembrane region" description="Helical" evidence="10">
    <location>
        <begin position="73"/>
        <end position="99"/>
    </location>
</feature>
<dbReference type="CDD" id="cd16917">
    <property type="entry name" value="HATPase_UhpB-NarQ-NarX-like"/>
    <property type="match status" value="1"/>
</dbReference>
<evidence type="ECO:0000256" key="9">
    <source>
        <dbReference type="SAM" id="MobiDB-lite"/>
    </source>
</evidence>
<dbReference type="InterPro" id="IPR011712">
    <property type="entry name" value="Sig_transdc_His_kin_sub3_dim/P"/>
</dbReference>
<gene>
    <name evidence="12" type="ORF">ACFO4L_15245</name>
</gene>
<keyword evidence="5" id="KW-0547">Nucleotide-binding</keyword>
<dbReference type="EC" id="2.7.13.3" evidence="2"/>
<name>A0ABV9NZ36_9BACI</name>
<evidence type="ECO:0000256" key="2">
    <source>
        <dbReference type="ARBA" id="ARBA00012438"/>
    </source>
</evidence>
<dbReference type="SUPFAM" id="SSF55781">
    <property type="entry name" value="GAF domain-like"/>
    <property type="match status" value="1"/>
</dbReference>
<comment type="catalytic activity">
    <reaction evidence="1">
        <text>ATP + protein L-histidine = ADP + protein N-phospho-L-histidine.</text>
        <dbReference type="EC" id="2.7.13.3"/>
    </reaction>
</comment>
<keyword evidence="6 12" id="KW-0418">Kinase</keyword>
<feature type="transmembrane region" description="Helical" evidence="10">
    <location>
        <begin position="180"/>
        <end position="202"/>
    </location>
</feature>
<dbReference type="PROSITE" id="PS50109">
    <property type="entry name" value="HIS_KIN"/>
    <property type="match status" value="1"/>
</dbReference>
<dbReference type="Proteomes" id="UP001595896">
    <property type="component" value="Unassembled WGS sequence"/>
</dbReference>
<evidence type="ECO:0000313" key="12">
    <source>
        <dbReference type="EMBL" id="MFC4737935.1"/>
    </source>
</evidence>
<evidence type="ECO:0000256" key="8">
    <source>
        <dbReference type="ARBA" id="ARBA00023012"/>
    </source>
</evidence>
<evidence type="ECO:0000259" key="11">
    <source>
        <dbReference type="PROSITE" id="PS50109"/>
    </source>
</evidence>
<feature type="transmembrane region" description="Helical" evidence="10">
    <location>
        <begin position="38"/>
        <end position="61"/>
    </location>
</feature>
<feature type="domain" description="Histidine kinase" evidence="11">
    <location>
        <begin position="402"/>
        <end position="603"/>
    </location>
</feature>
<reference evidence="13" key="1">
    <citation type="journal article" date="2019" name="Int. J. Syst. Evol. Microbiol.">
        <title>The Global Catalogue of Microorganisms (GCM) 10K type strain sequencing project: providing services to taxonomists for standard genome sequencing and annotation.</title>
        <authorList>
            <consortium name="The Broad Institute Genomics Platform"/>
            <consortium name="The Broad Institute Genome Sequencing Center for Infectious Disease"/>
            <person name="Wu L."/>
            <person name="Ma J."/>
        </authorList>
    </citation>
    <scope>NUCLEOTIDE SEQUENCE [LARGE SCALE GENOMIC DNA]</scope>
    <source>
        <strain evidence="13">JCM 12165</strain>
    </source>
</reference>
<sequence>MIRPAVKREKVSAFYLSTVTAAGLIVFLSYLPAVDMPFSLPILLLFMLFLFITEYSAIPVFKSSTTLGFPLVFAMDLFFGIGTALLVYGIVVFAVHASYQRPLRVQLFNPAQLIISYAAARAAAEQLLPMEEVFSYALAEQLVFGLVLTLVFYITNNLLVDAALWIRPQPFKAKEWSSKALVESVGFLLSYSYLCLFFILSAETDTTINFTSFFFFFFPLAAISLIGGSNTRLRKEKSRLQSLIRLKEHYYSRLSDEDWMEGSESMIRELFDFDSLQIWVTEAQEWKRKLSAGLELALTEKEAEQLSILIGEERQAVERTDKSSLKEASYVSNVYRTAVFLPIMNNSRRQGLIVVSFIRNRRVPAEELQMMDALKDQIETAVRDRMYREEADRRVLLEERNRIAREIHDGIAQSVAGAVLKLEAANKHFGQAPQTGHKLVEEVLPELRESLKEIRESIFSLRPDPLESRETADVVREEVKKANERFPELDMQFEGETCTFSLTPHEKKAVYHILREALQNAGKHSRARTVHIRLRERRAGLELTIKDDGSGFSLSEALVKSGSGRHFGISQMHEEAERAGGRLELISEKEEGTTIQLLMPAEEEDVDEGNDCGGSSGPA</sequence>
<dbReference type="InterPro" id="IPR036890">
    <property type="entry name" value="HATPase_C_sf"/>
</dbReference>
<dbReference type="RefSeq" id="WP_377910526.1">
    <property type="nucleotide sequence ID" value="NZ_JBHSGK010000020.1"/>
</dbReference>
<organism evidence="12 13">
    <name type="scientific">Bacillus daqingensis</name>
    <dbReference type="NCBI Taxonomy" id="872396"/>
    <lineage>
        <taxon>Bacteria</taxon>
        <taxon>Bacillati</taxon>
        <taxon>Bacillota</taxon>
        <taxon>Bacilli</taxon>
        <taxon>Bacillales</taxon>
        <taxon>Bacillaceae</taxon>
        <taxon>Bacillus</taxon>
    </lineage>
</organism>
<dbReference type="SMART" id="SM00387">
    <property type="entry name" value="HATPase_c"/>
    <property type="match status" value="1"/>
</dbReference>
<dbReference type="Gene3D" id="1.20.5.1930">
    <property type="match status" value="1"/>
</dbReference>
<keyword evidence="10" id="KW-0812">Transmembrane</keyword>
<keyword evidence="3" id="KW-0597">Phosphoprotein</keyword>
<keyword evidence="8" id="KW-0902">Two-component regulatory system</keyword>
<feature type="transmembrane region" description="Helical" evidence="10">
    <location>
        <begin position="208"/>
        <end position="229"/>
    </location>
</feature>